<organism evidence="2 3">
    <name type="scientific">Actinomadura fulvescens</name>
    <dbReference type="NCBI Taxonomy" id="46160"/>
    <lineage>
        <taxon>Bacteria</taxon>
        <taxon>Bacillati</taxon>
        <taxon>Actinomycetota</taxon>
        <taxon>Actinomycetes</taxon>
        <taxon>Streptosporangiales</taxon>
        <taxon>Thermomonosporaceae</taxon>
        <taxon>Actinomadura</taxon>
    </lineage>
</organism>
<keyword evidence="3" id="KW-1185">Reference proteome</keyword>
<feature type="transmembrane region" description="Helical" evidence="1">
    <location>
        <begin position="12"/>
        <end position="35"/>
    </location>
</feature>
<keyword evidence="1" id="KW-1133">Transmembrane helix</keyword>
<dbReference type="Proteomes" id="UP001501509">
    <property type="component" value="Unassembled WGS sequence"/>
</dbReference>
<dbReference type="EMBL" id="BAAATD010000019">
    <property type="protein sequence ID" value="GAA2635279.1"/>
    <property type="molecule type" value="Genomic_DNA"/>
</dbReference>
<sequence length="70" mass="7415">MTAAASVFRMTVAFGLASGRVVCLVFISMLLSIVANEFVTIEQVLQVKAMGQAPVGTSNERLNRATAIGR</sequence>
<evidence type="ECO:0000256" key="1">
    <source>
        <dbReference type="SAM" id="Phobius"/>
    </source>
</evidence>
<keyword evidence="1" id="KW-0472">Membrane</keyword>
<name>A0ABP6D6L1_9ACTN</name>
<gene>
    <name evidence="2" type="ORF">GCM10010411_87780</name>
</gene>
<protein>
    <submittedName>
        <fullName evidence="2">Uncharacterized protein</fullName>
    </submittedName>
</protein>
<evidence type="ECO:0000313" key="2">
    <source>
        <dbReference type="EMBL" id="GAA2635279.1"/>
    </source>
</evidence>
<reference evidence="3" key="1">
    <citation type="journal article" date="2019" name="Int. J. Syst. Evol. Microbiol.">
        <title>The Global Catalogue of Microorganisms (GCM) 10K type strain sequencing project: providing services to taxonomists for standard genome sequencing and annotation.</title>
        <authorList>
            <consortium name="The Broad Institute Genomics Platform"/>
            <consortium name="The Broad Institute Genome Sequencing Center for Infectious Disease"/>
            <person name="Wu L."/>
            <person name="Ma J."/>
        </authorList>
    </citation>
    <scope>NUCLEOTIDE SEQUENCE [LARGE SCALE GENOMIC DNA]</scope>
    <source>
        <strain evidence="3">JCM 6833</strain>
    </source>
</reference>
<evidence type="ECO:0000313" key="3">
    <source>
        <dbReference type="Proteomes" id="UP001501509"/>
    </source>
</evidence>
<proteinExistence type="predicted"/>
<comment type="caution">
    <text evidence="2">The sequence shown here is derived from an EMBL/GenBank/DDBJ whole genome shotgun (WGS) entry which is preliminary data.</text>
</comment>
<accession>A0ABP6D6L1</accession>
<keyword evidence="1" id="KW-0812">Transmembrane</keyword>